<comment type="catalytic activity">
    <reaction evidence="7 8">
        <text>2 cob(II)alamin + reduced [electron-transfer flavoprotein] + 2 ATP = 2 adenosylcob(III)alamin + 2 triphosphate + oxidized [electron-transfer flavoprotein] + 3 H(+)</text>
        <dbReference type="Rhea" id="RHEA:28671"/>
        <dbReference type="Rhea" id="RHEA-COMP:10685"/>
        <dbReference type="Rhea" id="RHEA-COMP:10686"/>
        <dbReference type="ChEBI" id="CHEBI:15378"/>
        <dbReference type="ChEBI" id="CHEBI:16304"/>
        <dbReference type="ChEBI" id="CHEBI:18036"/>
        <dbReference type="ChEBI" id="CHEBI:18408"/>
        <dbReference type="ChEBI" id="CHEBI:30616"/>
        <dbReference type="ChEBI" id="CHEBI:57692"/>
        <dbReference type="ChEBI" id="CHEBI:58307"/>
        <dbReference type="EC" id="2.5.1.17"/>
    </reaction>
</comment>
<gene>
    <name evidence="10" type="primary">cobO</name>
    <name evidence="10" type="ORF">EPA86_09130</name>
</gene>
<dbReference type="AlphaFoldDB" id="A0A502KX77"/>
<dbReference type="InterPro" id="IPR027417">
    <property type="entry name" value="P-loop_NTPase"/>
</dbReference>
<dbReference type="Pfam" id="PF02572">
    <property type="entry name" value="CobA_CobO_BtuR"/>
    <property type="match status" value="1"/>
</dbReference>
<organism evidence="10 11">
    <name type="scientific">Litorilituus lipolyticus</name>
    <dbReference type="NCBI Taxonomy" id="2491017"/>
    <lineage>
        <taxon>Bacteria</taxon>
        <taxon>Pseudomonadati</taxon>
        <taxon>Pseudomonadota</taxon>
        <taxon>Gammaproteobacteria</taxon>
        <taxon>Alteromonadales</taxon>
        <taxon>Colwelliaceae</taxon>
        <taxon>Litorilituus</taxon>
    </lineage>
</organism>
<dbReference type="UniPathway" id="UPA00148">
    <property type="reaction ID" value="UER00233"/>
</dbReference>
<dbReference type="PANTHER" id="PTHR46638:SF1">
    <property type="entry name" value="CORRINOID ADENOSYLTRANSFERASE"/>
    <property type="match status" value="1"/>
</dbReference>
<comment type="catalytic activity">
    <reaction evidence="6 8">
        <text>2 cob(II)yrinate a,c diamide + reduced [electron-transfer flavoprotein] + 2 ATP = 2 adenosylcob(III)yrinate a,c-diamide + 2 triphosphate + oxidized [electron-transfer flavoprotein] + 3 H(+)</text>
        <dbReference type="Rhea" id="RHEA:11528"/>
        <dbReference type="Rhea" id="RHEA-COMP:10685"/>
        <dbReference type="Rhea" id="RHEA-COMP:10686"/>
        <dbReference type="ChEBI" id="CHEBI:15378"/>
        <dbReference type="ChEBI" id="CHEBI:18036"/>
        <dbReference type="ChEBI" id="CHEBI:30616"/>
        <dbReference type="ChEBI" id="CHEBI:57692"/>
        <dbReference type="ChEBI" id="CHEBI:58307"/>
        <dbReference type="ChEBI" id="CHEBI:58503"/>
        <dbReference type="ChEBI" id="CHEBI:58537"/>
        <dbReference type="EC" id="2.5.1.17"/>
    </reaction>
</comment>
<accession>A0A502KX77</accession>
<keyword evidence="8 10" id="KW-0808">Transferase</keyword>
<dbReference type="EMBL" id="SAWY01000019">
    <property type="protein sequence ID" value="TPH15724.1"/>
    <property type="molecule type" value="Genomic_DNA"/>
</dbReference>
<evidence type="ECO:0000256" key="3">
    <source>
        <dbReference type="ARBA" id="ARBA00012454"/>
    </source>
</evidence>
<sequence length="215" mass="24060">MNDIKKDDASQSQDQAASEKEQKHIERQKKIKANVDKRVAQATEERGVFLVITGNGKGKSTSGFGTVLRAIGHGQKAGVVQFIKGTQWECGEMNILKQFDVQHHVMGTGFTWETQSTETDKAAAKVAWEKSKDMLADDSINIVLLDEMTYMVKYGYIDLEEVIEVIQNRPTMQHVIITGRACHRRLIELADTVSEVQPIKHAFDAGVMAQKGLDW</sequence>
<dbReference type="OrthoDB" id="9810309at2"/>
<comment type="similarity">
    <text evidence="2 8">Belongs to the Cob(I)alamin adenosyltransferase family.</text>
</comment>
<dbReference type="GO" id="GO:0009236">
    <property type="term" value="P:cobalamin biosynthetic process"/>
    <property type="evidence" value="ECO:0007669"/>
    <property type="project" value="UniProtKB-UniRule"/>
</dbReference>
<evidence type="ECO:0000256" key="9">
    <source>
        <dbReference type="SAM" id="MobiDB-lite"/>
    </source>
</evidence>
<evidence type="ECO:0000313" key="11">
    <source>
        <dbReference type="Proteomes" id="UP000315303"/>
    </source>
</evidence>
<comment type="function">
    <text evidence="5 8">Required for both de novo synthesis of the corrin ring for the assimilation of exogenous corrinoids. Participates in the adenosylation of a variety of incomplete and complete corrinoids.</text>
</comment>
<keyword evidence="8" id="KW-0963">Cytoplasm</keyword>
<dbReference type="InterPro" id="IPR003724">
    <property type="entry name" value="CblAdoTrfase_CobA"/>
</dbReference>
<keyword evidence="4 8" id="KW-0627">Porphyrin biosynthesis</keyword>
<keyword evidence="8" id="KW-0547">Nucleotide-binding</keyword>
<keyword evidence="8" id="KW-0169">Cobalamin biosynthesis</keyword>
<comment type="caution">
    <text evidence="10">The sequence shown here is derived from an EMBL/GenBank/DDBJ whole genome shotgun (WGS) entry which is preliminary data.</text>
</comment>
<evidence type="ECO:0000256" key="7">
    <source>
        <dbReference type="ARBA" id="ARBA00048692"/>
    </source>
</evidence>
<reference evidence="10 11" key="1">
    <citation type="submission" date="2019-01" db="EMBL/GenBank/DDBJ databases">
        <title>Litorilituus lipolytica sp. nov., isolated from intertidal sand of the Yellow Sea in China.</title>
        <authorList>
            <person name="Liu A."/>
        </authorList>
    </citation>
    <scope>NUCLEOTIDE SEQUENCE [LARGE SCALE GENOMIC DNA]</scope>
    <source>
        <strain evidence="10 11">RZ04</strain>
    </source>
</reference>
<dbReference type="Gene3D" id="3.40.50.300">
    <property type="entry name" value="P-loop containing nucleotide triphosphate hydrolases"/>
    <property type="match status" value="1"/>
</dbReference>
<dbReference type="NCBIfam" id="NF004637">
    <property type="entry name" value="PRK05986.1"/>
    <property type="match status" value="1"/>
</dbReference>
<evidence type="ECO:0000256" key="8">
    <source>
        <dbReference type="PIRNR" id="PIRNR015617"/>
    </source>
</evidence>
<evidence type="ECO:0000256" key="2">
    <source>
        <dbReference type="ARBA" id="ARBA00007487"/>
    </source>
</evidence>
<evidence type="ECO:0000256" key="5">
    <source>
        <dbReference type="ARBA" id="ARBA00024929"/>
    </source>
</evidence>
<proteinExistence type="inferred from homology"/>
<dbReference type="CDD" id="cd00561">
    <property type="entry name" value="CobA_ACA"/>
    <property type="match status" value="1"/>
</dbReference>
<evidence type="ECO:0000313" key="10">
    <source>
        <dbReference type="EMBL" id="TPH15724.1"/>
    </source>
</evidence>
<evidence type="ECO:0000256" key="6">
    <source>
        <dbReference type="ARBA" id="ARBA00048555"/>
    </source>
</evidence>
<dbReference type="Proteomes" id="UP000315303">
    <property type="component" value="Unassembled WGS sequence"/>
</dbReference>
<comment type="pathway">
    <text evidence="1 8">Cofactor biosynthesis; adenosylcobalamin biosynthesis; adenosylcobalamin from cob(II)yrinate a,c-diamide: step 2/7.</text>
</comment>
<dbReference type="SUPFAM" id="SSF52540">
    <property type="entry name" value="P-loop containing nucleoside triphosphate hydrolases"/>
    <property type="match status" value="1"/>
</dbReference>
<keyword evidence="11" id="KW-1185">Reference proteome</keyword>
<comment type="subcellular location">
    <subcellularLocation>
        <location evidence="8">Cytoplasm</location>
    </subcellularLocation>
</comment>
<dbReference type="PANTHER" id="PTHR46638">
    <property type="entry name" value="CORRINOID ADENOSYLTRANSFERASE"/>
    <property type="match status" value="1"/>
</dbReference>
<dbReference type="GO" id="GO:0005524">
    <property type="term" value="F:ATP binding"/>
    <property type="evidence" value="ECO:0007669"/>
    <property type="project" value="UniProtKB-UniRule"/>
</dbReference>
<name>A0A502KX77_9GAMM</name>
<dbReference type="GO" id="GO:0005737">
    <property type="term" value="C:cytoplasm"/>
    <property type="evidence" value="ECO:0007669"/>
    <property type="project" value="UniProtKB-SubCell"/>
</dbReference>
<evidence type="ECO:0000256" key="4">
    <source>
        <dbReference type="ARBA" id="ARBA00023244"/>
    </source>
</evidence>
<dbReference type="GO" id="GO:0008817">
    <property type="term" value="F:corrinoid adenosyltransferase activity"/>
    <property type="evidence" value="ECO:0007669"/>
    <property type="project" value="UniProtKB-UniRule"/>
</dbReference>
<keyword evidence="8" id="KW-0067">ATP-binding</keyword>
<dbReference type="EC" id="2.5.1.17" evidence="3 8"/>
<dbReference type="GO" id="GO:0006779">
    <property type="term" value="P:porphyrin-containing compound biosynthetic process"/>
    <property type="evidence" value="ECO:0007669"/>
    <property type="project" value="UniProtKB-UniRule"/>
</dbReference>
<dbReference type="RefSeq" id="WP_140603122.1">
    <property type="nucleotide sequence ID" value="NZ_SAWY01000019.1"/>
</dbReference>
<feature type="region of interest" description="Disordered" evidence="9">
    <location>
        <begin position="1"/>
        <end position="30"/>
    </location>
</feature>
<protein>
    <recommendedName>
        <fullName evidence="3 8">Corrinoid adenosyltransferase</fullName>
        <ecNumber evidence="3 8">2.5.1.17</ecNumber>
    </recommendedName>
    <alternativeName>
        <fullName evidence="8">Cob(II)alamin adenosyltransferase</fullName>
    </alternativeName>
    <alternativeName>
        <fullName evidence="8">Cob(II)yrinic acid a,c-diamide adenosyltransferase</fullName>
    </alternativeName>
</protein>
<dbReference type="NCBIfam" id="TIGR00708">
    <property type="entry name" value="cobA"/>
    <property type="match status" value="1"/>
</dbReference>
<dbReference type="PIRSF" id="PIRSF015617">
    <property type="entry name" value="Adensltrnsf_CobA"/>
    <property type="match status" value="1"/>
</dbReference>
<evidence type="ECO:0000256" key="1">
    <source>
        <dbReference type="ARBA" id="ARBA00005121"/>
    </source>
</evidence>